<evidence type="ECO:0000256" key="1">
    <source>
        <dbReference type="SAM" id="MobiDB-lite"/>
    </source>
</evidence>
<gene>
    <name evidence="2" type="ORF">EYC80_007539</name>
</gene>
<dbReference type="OrthoDB" id="3524197at2759"/>
<organism evidence="2 3">
    <name type="scientific">Monilinia laxa</name>
    <name type="common">Brown rot fungus</name>
    <name type="synonym">Sclerotinia laxa</name>
    <dbReference type="NCBI Taxonomy" id="61186"/>
    <lineage>
        <taxon>Eukaryota</taxon>
        <taxon>Fungi</taxon>
        <taxon>Dikarya</taxon>
        <taxon>Ascomycota</taxon>
        <taxon>Pezizomycotina</taxon>
        <taxon>Leotiomycetes</taxon>
        <taxon>Helotiales</taxon>
        <taxon>Sclerotiniaceae</taxon>
        <taxon>Monilinia</taxon>
    </lineage>
</organism>
<feature type="region of interest" description="Disordered" evidence="1">
    <location>
        <begin position="1"/>
        <end position="84"/>
    </location>
</feature>
<sequence length="84" mass="8932">MGTRLMTPEAARRVARAHPGSQAARDKEEQSQNRGSGYGTIATHADQSSAASTDSGQKQIAGEDQCSHGTPENLCAHHANSWAW</sequence>
<proteinExistence type="predicted"/>
<dbReference type="EMBL" id="VIGI01000012">
    <property type="protein sequence ID" value="KAB8293198.1"/>
    <property type="molecule type" value="Genomic_DNA"/>
</dbReference>
<reference evidence="2 3" key="1">
    <citation type="submission" date="2019-06" db="EMBL/GenBank/DDBJ databases">
        <title>Genome Sequence of the Brown Rot Fungal Pathogen Monilinia laxa.</title>
        <authorList>
            <person name="De Miccolis Angelini R.M."/>
            <person name="Landi L."/>
            <person name="Abate D."/>
            <person name="Pollastro S."/>
            <person name="Romanazzi G."/>
            <person name="Faretra F."/>
        </authorList>
    </citation>
    <scope>NUCLEOTIDE SEQUENCE [LARGE SCALE GENOMIC DNA]</scope>
    <source>
        <strain evidence="2 3">Mlax316</strain>
    </source>
</reference>
<dbReference type="Proteomes" id="UP000326757">
    <property type="component" value="Unassembled WGS sequence"/>
</dbReference>
<accession>A0A5N6JW91</accession>
<name>A0A5N6JW91_MONLA</name>
<evidence type="ECO:0000313" key="2">
    <source>
        <dbReference type="EMBL" id="KAB8293198.1"/>
    </source>
</evidence>
<keyword evidence="3" id="KW-1185">Reference proteome</keyword>
<feature type="compositionally biased region" description="Polar residues" evidence="1">
    <location>
        <begin position="45"/>
        <end position="58"/>
    </location>
</feature>
<comment type="caution">
    <text evidence="2">The sequence shown here is derived from an EMBL/GenBank/DDBJ whole genome shotgun (WGS) entry which is preliminary data.</text>
</comment>
<evidence type="ECO:0000313" key="3">
    <source>
        <dbReference type="Proteomes" id="UP000326757"/>
    </source>
</evidence>
<dbReference type="AlphaFoldDB" id="A0A5N6JW91"/>
<protein>
    <submittedName>
        <fullName evidence="2">Uncharacterized protein</fullName>
    </submittedName>
</protein>